<dbReference type="AlphaFoldDB" id="A0A7M7KYS9"/>
<dbReference type="KEGG" id="vde:111254456"/>
<dbReference type="OrthoDB" id="10386264at2759"/>
<accession>A0A7M7KYS9</accession>
<dbReference type="Proteomes" id="UP000594260">
    <property type="component" value="Unplaced"/>
</dbReference>
<organism evidence="2 3">
    <name type="scientific">Varroa destructor</name>
    <name type="common">Honeybee mite</name>
    <dbReference type="NCBI Taxonomy" id="109461"/>
    <lineage>
        <taxon>Eukaryota</taxon>
        <taxon>Metazoa</taxon>
        <taxon>Ecdysozoa</taxon>
        <taxon>Arthropoda</taxon>
        <taxon>Chelicerata</taxon>
        <taxon>Arachnida</taxon>
        <taxon>Acari</taxon>
        <taxon>Parasitiformes</taxon>
        <taxon>Mesostigmata</taxon>
        <taxon>Gamasina</taxon>
        <taxon>Dermanyssoidea</taxon>
        <taxon>Varroidae</taxon>
        <taxon>Varroa</taxon>
    </lineage>
</organism>
<reference evidence="2" key="1">
    <citation type="submission" date="2021-01" db="UniProtKB">
        <authorList>
            <consortium name="EnsemblMetazoa"/>
        </authorList>
    </citation>
    <scope>IDENTIFICATION</scope>
</reference>
<dbReference type="EnsemblMetazoa" id="XM_022815325">
    <property type="protein sequence ID" value="XP_022671060"/>
    <property type="gene ID" value="LOC111254456"/>
</dbReference>
<evidence type="ECO:0000313" key="2">
    <source>
        <dbReference type="EnsemblMetazoa" id="XP_022671060"/>
    </source>
</evidence>
<feature type="region of interest" description="Disordered" evidence="1">
    <location>
        <begin position="81"/>
        <end position="125"/>
    </location>
</feature>
<sequence length="219" mass="25060">MKDNKTIHRKSEYRRAYRCISNQKRHDIWQENAEYRQERRRRDFGHESWSWDTNSSDDECTCGCGMSDALMSYRDFSKSMGDLRPEELGDREHNCDDRSSAGSSPKDPSSPRHSGHLNHSNRTGTLVQRFADKSVSTDGLASFIEKATQTEQSSTRACVSQVANNQANAGVREKKLIPKVRFTAPADQLRRNSTEAVKSRPNSAIYQSEYRSSFVPIRF</sequence>
<dbReference type="RefSeq" id="XP_022671060.1">
    <property type="nucleotide sequence ID" value="XM_022815325.1"/>
</dbReference>
<protein>
    <submittedName>
        <fullName evidence="2">Uncharacterized protein</fullName>
    </submittedName>
</protein>
<feature type="region of interest" description="Disordered" evidence="1">
    <location>
        <begin position="36"/>
        <end position="57"/>
    </location>
</feature>
<keyword evidence="3" id="KW-1185">Reference proteome</keyword>
<dbReference type="GeneID" id="111254456"/>
<feature type="compositionally biased region" description="Basic and acidic residues" evidence="1">
    <location>
        <begin position="36"/>
        <end position="46"/>
    </location>
</feature>
<evidence type="ECO:0000256" key="1">
    <source>
        <dbReference type="SAM" id="MobiDB-lite"/>
    </source>
</evidence>
<name>A0A7M7KYS9_VARDE</name>
<evidence type="ECO:0000313" key="3">
    <source>
        <dbReference type="Proteomes" id="UP000594260"/>
    </source>
</evidence>
<proteinExistence type="predicted"/>
<feature type="compositionally biased region" description="Basic and acidic residues" evidence="1">
    <location>
        <begin position="81"/>
        <end position="99"/>
    </location>
</feature>
<dbReference type="InParanoid" id="A0A7M7KYS9"/>